<dbReference type="GO" id="GO:0043709">
    <property type="term" value="P:cell adhesion involved in single-species biofilm formation"/>
    <property type="evidence" value="ECO:0007669"/>
    <property type="project" value="TreeGrafter"/>
</dbReference>
<dbReference type="InterPro" id="IPR000160">
    <property type="entry name" value="GGDEF_dom"/>
</dbReference>
<dbReference type="NCBIfam" id="TIGR00254">
    <property type="entry name" value="GGDEF"/>
    <property type="match status" value="1"/>
</dbReference>
<dbReference type="EC" id="2.7.7.65" evidence="1"/>
<reference evidence="4 5" key="1">
    <citation type="submission" date="2020-03" db="EMBL/GenBank/DDBJ databases">
        <authorList>
            <consortium name="Genoscope - CEA"/>
            <person name="William W."/>
        </authorList>
    </citation>
    <scope>NUCLEOTIDE SEQUENCE [LARGE SCALE GENOMIC DNA]</scope>
    <source>
        <strain evidence="5">DSM 16959</strain>
    </source>
</reference>
<dbReference type="PANTHER" id="PTHR45138:SF9">
    <property type="entry name" value="DIGUANYLATE CYCLASE DGCM-RELATED"/>
    <property type="match status" value="1"/>
</dbReference>
<dbReference type="InterPro" id="IPR043128">
    <property type="entry name" value="Rev_trsase/Diguanyl_cyclase"/>
</dbReference>
<proteinExistence type="predicted"/>
<dbReference type="SMART" id="SM00267">
    <property type="entry name" value="GGDEF"/>
    <property type="match status" value="1"/>
</dbReference>
<dbReference type="GO" id="GO:0005886">
    <property type="term" value="C:plasma membrane"/>
    <property type="evidence" value="ECO:0007669"/>
    <property type="project" value="TreeGrafter"/>
</dbReference>
<dbReference type="SUPFAM" id="SSF55073">
    <property type="entry name" value="Nucleotide cyclase"/>
    <property type="match status" value="1"/>
</dbReference>
<evidence type="ECO:0000259" key="3">
    <source>
        <dbReference type="PROSITE" id="PS50887"/>
    </source>
</evidence>
<evidence type="ECO:0000313" key="5">
    <source>
        <dbReference type="Proteomes" id="UP000515733"/>
    </source>
</evidence>
<gene>
    <name evidence="4" type="ORF">DENOEST_2481</name>
</gene>
<dbReference type="GO" id="GO:1902201">
    <property type="term" value="P:negative regulation of bacterial-type flagellum-dependent cell motility"/>
    <property type="evidence" value="ECO:0007669"/>
    <property type="project" value="TreeGrafter"/>
</dbReference>
<dbReference type="RefSeq" id="WP_145771246.1">
    <property type="nucleotide sequence ID" value="NZ_LR778301.1"/>
</dbReference>
<dbReference type="KEGG" id="doe:DENOEST_2481"/>
<keyword evidence="5" id="KW-1185">Reference proteome</keyword>
<evidence type="ECO:0000256" key="2">
    <source>
        <dbReference type="ARBA" id="ARBA00034247"/>
    </source>
</evidence>
<comment type="catalytic activity">
    <reaction evidence="2">
        <text>2 GTP = 3',3'-c-di-GMP + 2 diphosphate</text>
        <dbReference type="Rhea" id="RHEA:24898"/>
        <dbReference type="ChEBI" id="CHEBI:33019"/>
        <dbReference type="ChEBI" id="CHEBI:37565"/>
        <dbReference type="ChEBI" id="CHEBI:58805"/>
        <dbReference type="EC" id="2.7.7.65"/>
    </reaction>
</comment>
<dbReference type="GO" id="GO:0052621">
    <property type="term" value="F:diguanylate cyclase activity"/>
    <property type="evidence" value="ECO:0007669"/>
    <property type="project" value="UniProtKB-EC"/>
</dbReference>
<evidence type="ECO:0000256" key="1">
    <source>
        <dbReference type="ARBA" id="ARBA00012528"/>
    </source>
</evidence>
<dbReference type="PANTHER" id="PTHR45138">
    <property type="entry name" value="REGULATORY COMPONENTS OF SENSORY TRANSDUCTION SYSTEM"/>
    <property type="match status" value="1"/>
</dbReference>
<evidence type="ECO:0000313" key="4">
    <source>
        <dbReference type="EMBL" id="CAB1369646.1"/>
    </source>
</evidence>
<feature type="domain" description="GGDEF" evidence="3">
    <location>
        <begin position="219"/>
        <end position="347"/>
    </location>
</feature>
<dbReference type="EMBL" id="LR778301">
    <property type="protein sequence ID" value="CAB1369646.1"/>
    <property type="molecule type" value="Genomic_DNA"/>
</dbReference>
<dbReference type="AlphaFoldDB" id="A0A6S6Y344"/>
<organism evidence="4 5">
    <name type="scientific">Denitratisoma oestradiolicum</name>
    <dbReference type="NCBI Taxonomy" id="311182"/>
    <lineage>
        <taxon>Bacteria</taxon>
        <taxon>Pseudomonadati</taxon>
        <taxon>Pseudomonadota</taxon>
        <taxon>Betaproteobacteria</taxon>
        <taxon>Nitrosomonadales</taxon>
        <taxon>Sterolibacteriaceae</taxon>
        <taxon>Denitratisoma</taxon>
    </lineage>
</organism>
<sequence length="347" mass="38196">MSDTVDSNAVSLEQEELRGISRTVAEIEWLLLVLVLLYYAFGGGHPEDKAAIVSGLLAYTACIMGFRYTHFFKRESRWKVAVETWIMTAFVTWSLWHTGKLDSPLINSYLLVIITSALTLGKITTLLELALIATCFVLLGDYDSIGELTSLSSLGGVLAEFAPFILVAYITTMFSSDIRYGLNKAKLMSESDDLTGILNRRGFAILADRLFGQAVRYNRALSILMIDCDNLKQVNDDFGHKAGDVLLKDLVKSIQGQLRYTDVLARHGGDEFVVLLPETTAAGALDVAERIRRAVDQMHAGGNTIHTTVSIGCAVYPEEGRTLDALMSGADRNLYQAKSLGRNQVVR</sequence>
<dbReference type="Proteomes" id="UP000515733">
    <property type="component" value="Chromosome"/>
</dbReference>
<dbReference type="InterPro" id="IPR029787">
    <property type="entry name" value="Nucleotide_cyclase"/>
</dbReference>
<dbReference type="Gene3D" id="3.30.70.270">
    <property type="match status" value="1"/>
</dbReference>
<accession>A0A6S6Y344</accession>
<dbReference type="InterPro" id="IPR050469">
    <property type="entry name" value="Diguanylate_Cyclase"/>
</dbReference>
<dbReference type="FunFam" id="3.30.70.270:FF:000001">
    <property type="entry name" value="Diguanylate cyclase domain protein"/>
    <property type="match status" value="1"/>
</dbReference>
<name>A0A6S6Y344_9PROT</name>
<dbReference type="PROSITE" id="PS50887">
    <property type="entry name" value="GGDEF"/>
    <property type="match status" value="1"/>
</dbReference>
<dbReference type="Pfam" id="PF00990">
    <property type="entry name" value="GGDEF"/>
    <property type="match status" value="1"/>
</dbReference>
<dbReference type="CDD" id="cd01949">
    <property type="entry name" value="GGDEF"/>
    <property type="match status" value="1"/>
</dbReference>
<protein>
    <recommendedName>
        <fullName evidence="1">diguanylate cyclase</fullName>
        <ecNumber evidence="1">2.7.7.65</ecNumber>
    </recommendedName>
</protein>
<dbReference type="OrthoDB" id="9813903at2"/>